<dbReference type="CDD" id="cd00293">
    <property type="entry name" value="USP-like"/>
    <property type="match status" value="1"/>
</dbReference>
<keyword evidence="3" id="KW-1185">Reference proteome</keyword>
<organism evidence="2 3">
    <name type="scientific">Agromyces hippuratus</name>
    <dbReference type="NCBI Taxonomy" id="286438"/>
    <lineage>
        <taxon>Bacteria</taxon>
        <taxon>Bacillati</taxon>
        <taxon>Actinomycetota</taxon>
        <taxon>Actinomycetes</taxon>
        <taxon>Micrococcales</taxon>
        <taxon>Microbacteriaceae</taxon>
        <taxon>Agromyces</taxon>
    </lineage>
</organism>
<dbReference type="RefSeq" id="WP_179550184.1">
    <property type="nucleotide sequence ID" value="NZ_JACCFI010000001.1"/>
</dbReference>
<evidence type="ECO:0000313" key="3">
    <source>
        <dbReference type="Proteomes" id="UP000549066"/>
    </source>
</evidence>
<protein>
    <submittedName>
        <fullName evidence="2">Nucleotide-binding universal stress UspA family protein</fullName>
    </submittedName>
</protein>
<dbReference type="Gene3D" id="3.40.50.620">
    <property type="entry name" value="HUPs"/>
    <property type="match status" value="1"/>
</dbReference>
<dbReference type="EMBL" id="JACCFI010000001">
    <property type="protein sequence ID" value="NYG19995.1"/>
    <property type="molecule type" value="Genomic_DNA"/>
</dbReference>
<gene>
    <name evidence="2" type="ORF">BJY17_000742</name>
</gene>
<dbReference type="Pfam" id="PF00582">
    <property type="entry name" value="Usp"/>
    <property type="match status" value="1"/>
</dbReference>
<dbReference type="InterPro" id="IPR006016">
    <property type="entry name" value="UspA"/>
</dbReference>
<accession>A0A852X1K1</accession>
<dbReference type="AlphaFoldDB" id="A0A852X1K1"/>
<comment type="caution">
    <text evidence="2">The sequence shown here is derived from an EMBL/GenBank/DDBJ whole genome shotgun (WGS) entry which is preliminary data.</text>
</comment>
<dbReference type="Proteomes" id="UP000549066">
    <property type="component" value="Unassembled WGS sequence"/>
</dbReference>
<feature type="domain" description="UspA" evidence="1">
    <location>
        <begin position="13"/>
        <end position="143"/>
    </location>
</feature>
<reference evidence="2 3" key="1">
    <citation type="submission" date="2020-07" db="EMBL/GenBank/DDBJ databases">
        <title>Sequencing the genomes of 1000 actinobacteria strains.</title>
        <authorList>
            <person name="Klenk H.-P."/>
        </authorList>
    </citation>
    <scope>NUCLEOTIDE SEQUENCE [LARGE SCALE GENOMIC DNA]</scope>
    <source>
        <strain evidence="2 3">DSM 8598</strain>
    </source>
</reference>
<name>A0A852X1K1_9MICO</name>
<evidence type="ECO:0000259" key="1">
    <source>
        <dbReference type="Pfam" id="PF00582"/>
    </source>
</evidence>
<dbReference type="SUPFAM" id="SSF52402">
    <property type="entry name" value="Adenine nucleotide alpha hydrolases-like"/>
    <property type="match status" value="2"/>
</dbReference>
<dbReference type="Gene3D" id="3.40.50.12370">
    <property type="match status" value="1"/>
</dbReference>
<proteinExistence type="predicted"/>
<evidence type="ECO:0000313" key="2">
    <source>
        <dbReference type="EMBL" id="NYG19995.1"/>
    </source>
</evidence>
<sequence length="283" mass="28896">MLCRKELLVATGILVGVDGSIASRAAIIWAIEQARDTGDEVALLLVVDDEWGAVGASAITELESEALAIAARELEFAREHAAEVPVTAEYSIGSPMLALASEAADYAAVAIGTHKVGSFNGLALGTRAMQLAAMSPVPVSIVPVASGGHRSGVVVGVSGAPGEEAVVRTAVAEAQRRNQPLILVRANDTSAAVSSEALERAGELAERLGVPAGITHRRASASAGETLASMSGRAVLTIAGRPTQAGARGFRPLGRTVGDLVMNLGGPVLIVPFVLERAVSSNR</sequence>
<dbReference type="InterPro" id="IPR014729">
    <property type="entry name" value="Rossmann-like_a/b/a_fold"/>
</dbReference>